<dbReference type="STRING" id="554055.A0A2P6V443"/>
<dbReference type="Gene3D" id="3.40.50.150">
    <property type="entry name" value="Vaccinia Virus protein VP39"/>
    <property type="match status" value="1"/>
</dbReference>
<feature type="region of interest" description="Disordered" evidence="1">
    <location>
        <begin position="113"/>
        <end position="141"/>
    </location>
</feature>
<name>A0A2P6V443_9CHLO</name>
<evidence type="ECO:0000313" key="2">
    <source>
        <dbReference type="EMBL" id="PSC68847.1"/>
    </source>
</evidence>
<reference evidence="2 3" key="1">
    <citation type="journal article" date="2018" name="Plant J.">
        <title>Genome sequences of Chlorella sorokiniana UTEX 1602 and Micractinium conductrix SAG 241.80: implications to maltose excretion by a green alga.</title>
        <authorList>
            <person name="Arriola M.B."/>
            <person name="Velmurugan N."/>
            <person name="Zhang Y."/>
            <person name="Plunkett M.H."/>
            <person name="Hondzo H."/>
            <person name="Barney B.M."/>
        </authorList>
    </citation>
    <scope>NUCLEOTIDE SEQUENCE [LARGE SCALE GENOMIC DNA]</scope>
    <source>
        <strain evidence="2 3">SAG 241.80</strain>
    </source>
</reference>
<dbReference type="SUPFAM" id="SSF53335">
    <property type="entry name" value="S-adenosyl-L-methionine-dependent methyltransferases"/>
    <property type="match status" value="1"/>
</dbReference>
<dbReference type="OrthoDB" id="46564at2759"/>
<organism evidence="2 3">
    <name type="scientific">Micractinium conductrix</name>
    <dbReference type="NCBI Taxonomy" id="554055"/>
    <lineage>
        <taxon>Eukaryota</taxon>
        <taxon>Viridiplantae</taxon>
        <taxon>Chlorophyta</taxon>
        <taxon>core chlorophytes</taxon>
        <taxon>Trebouxiophyceae</taxon>
        <taxon>Chlorellales</taxon>
        <taxon>Chlorellaceae</taxon>
        <taxon>Chlorella clade</taxon>
        <taxon>Micractinium</taxon>
    </lineage>
</organism>
<keyword evidence="3" id="KW-1185">Reference proteome</keyword>
<feature type="region of interest" description="Disordered" evidence="1">
    <location>
        <begin position="155"/>
        <end position="179"/>
    </location>
</feature>
<dbReference type="GO" id="GO:0032259">
    <property type="term" value="P:methylation"/>
    <property type="evidence" value="ECO:0007669"/>
    <property type="project" value="UniProtKB-KW"/>
</dbReference>
<dbReference type="EMBL" id="LHPF02000032">
    <property type="protein sequence ID" value="PSC68847.1"/>
    <property type="molecule type" value="Genomic_DNA"/>
</dbReference>
<dbReference type="PANTHER" id="PTHR23108">
    <property type="entry name" value="METHYLTRANSFERASE-RELATED"/>
    <property type="match status" value="1"/>
</dbReference>
<protein>
    <submittedName>
        <fullName evidence="2">Methyltransferase 22 isoform X2</fullName>
    </submittedName>
</protein>
<keyword evidence="2" id="KW-0808">Transferase</keyword>
<dbReference type="InterPro" id="IPR019410">
    <property type="entry name" value="Methyltransf_16"/>
</dbReference>
<accession>A0A2P6V443</accession>
<sequence length="322" mass="34838">MTAFHTADGAEVVSVAHALATPLRSVGLQVWRGALLLADYVLHLASQQRSQHGSGGAFCAAPLRLLCCTALELGAGSGLAGLVLSAFARRVYLTDTGGEVLANCQLNAQRHLHRAAPPPGSSGGDASRGASGRDRSGGDRSGVCVRQLDWLDPPDWLLPPEQQEQAQQQEQQQQRGQGLALELAKQQEQQRGGDAGGTYGWSQADRQELQQVDLLLAADPVYEDVLTESFMRSATLLMRYAGRHSGRRARLLVALERRVVFTIVEQRAAAPVYDYWRTRFEAEGSRLAPLAAASSGAVLAALLGAKQQQRLRRLPFRWWGAA</sequence>
<gene>
    <name evidence="2" type="ORF">C2E20_7613</name>
</gene>
<dbReference type="PANTHER" id="PTHR23108:SF0">
    <property type="entry name" value="METHYLTRANSFERASE-LIKE PROTEIN 22"/>
    <property type="match status" value="1"/>
</dbReference>
<dbReference type="GO" id="GO:0005634">
    <property type="term" value="C:nucleus"/>
    <property type="evidence" value="ECO:0007669"/>
    <property type="project" value="TreeGrafter"/>
</dbReference>
<dbReference type="Pfam" id="PF10294">
    <property type="entry name" value="Methyltransf_16"/>
    <property type="match status" value="1"/>
</dbReference>
<dbReference type="InterPro" id="IPR029063">
    <property type="entry name" value="SAM-dependent_MTases_sf"/>
</dbReference>
<dbReference type="Proteomes" id="UP000239649">
    <property type="component" value="Unassembled WGS sequence"/>
</dbReference>
<dbReference type="InterPro" id="IPR038899">
    <property type="entry name" value="METTL22"/>
</dbReference>
<evidence type="ECO:0000256" key="1">
    <source>
        <dbReference type="SAM" id="MobiDB-lite"/>
    </source>
</evidence>
<evidence type="ECO:0000313" key="3">
    <source>
        <dbReference type="Proteomes" id="UP000239649"/>
    </source>
</evidence>
<proteinExistence type="predicted"/>
<dbReference type="GO" id="GO:0008276">
    <property type="term" value="F:protein methyltransferase activity"/>
    <property type="evidence" value="ECO:0007669"/>
    <property type="project" value="InterPro"/>
</dbReference>
<dbReference type="AlphaFoldDB" id="A0A2P6V443"/>
<comment type="caution">
    <text evidence="2">The sequence shown here is derived from an EMBL/GenBank/DDBJ whole genome shotgun (WGS) entry which is preliminary data.</text>
</comment>
<keyword evidence="2" id="KW-0489">Methyltransferase</keyword>